<organism evidence="1 2">
    <name type="scientific">Reticulomyxa filosa</name>
    <dbReference type="NCBI Taxonomy" id="46433"/>
    <lineage>
        <taxon>Eukaryota</taxon>
        <taxon>Sar</taxon>
        <taxon>Rhizaria</taxon>
        <taxon>Retaria</taxon>
        <taxon>Foraminifera</taxon>
        <taxon>Monothalamids</taxon>
        <taxon>Reticulomyxidae</taxon>
        <taxon>Reticulomyxa</taxon>
    </lineage>
</organism>
<name>X6MQY9_RETFI</name>
<protein>
    <submittedName>
        <fullName evidence="1">Uncharacterized protein</fullName>
    </submittedName>
</protein>
<proteinExistence type="predicted"/>
<dbReference type="AlphaFoldDB" id="X6MQY9"/>
<reference evidence="1 2" key="1">
    <citation type="journal article" date="2013" name="Curr. Biol.">
        <title>The Genome of the Foraminiferan Reticulomyxa filosa.</title>
        <authorList>
            <person name="Glockner G."/>
            <person name="Hulsmann N."/>
            <person name="Schleicher M."/>
            <person name="Noegel A.A."/>
            <person name="Eichinger L."/>
            <person name="Gallinger C."/>
            <person name="Pawlowski J."/>
            <person name="Sierra R."/>
            <person name="Euteneuer U."/>
            <person name="Pillet L."/>
            <person name="Moustafa A."/>
            <person name="Platzer M."/>
            <person name="Groth M."/>
            <person name="Szafranski K."/>
            <person name="Schliwa M."/>
        </authorList>
    </citation>
    <scope>NUCLEOTIDE SEQUENCE [LARGE SCALE GENOMIC DNA]</scope>
</reference>
<evidence type="ECO:0000313" key="1">
    <source>
        <dbReference type="EMBL" id="ETO16383.1"/>
    </source>
</evidence>
<comment type="caution">
    <text evidence="1">The sequence shown here is derived from an EMBL/GenBank/DDBJ whole genome shotgun (WGS) entry which is preliminary data.</text>
</comment>
<dbReference type="InterPro" id="IPR036770">
    <property type="entry name" value="Ankyrin_rpt-contain_sf"/>
</dbReference>
<sequence length="364" mass="41898">MPNKQQPDENTYSYSEWRKSLKFTVEQEENYKMFISTNCRECTWEDVLEKLHRCLKSNILPSHLVVGLLYSSYHIVSPHTIPMIEYLIEHSGDTLDMTVTSISNPRCMIPHVAASGGSHKLLCMYYQHGWLYFRVGREKGKGNKLQWNKHMTITFSIGGDINVADSRNLTAFHISAGNHFYHCVNVLLWQNVSISFGTVTNHLKGVPVEKLCSLLHELMTFVNDVDTCRSLLSELCSHLPQDCVDIIAEYSLPLKARKDVLTLFNTVEKQRAKEWKDIETTFSELATEEQDVSLKRKRIDLIGFGGKPDLWTAFYPTNLANRKNRSWNATDDSFDPIKDYFTSENFLVVAGISVLTFFAWRSYK</sequence>
<accession>X6MQY9</accession>
<dbReference type="SUPFAM" id="SSF48403">
    <property type="entry name" value="Ankyrin repeat"/>
    <property type="match status" value="1"/>
</dbReference>
<dbReference type="EMBL" id="ASPP01018309">
    <property type="protein sequence ID" value="ETO16383.1"/>
    <property type="molecule type" value="Genomic_DNA"/>
</dbReference>
<dbReference type="Proteomes" id="UP000023152">
    <property type="component" value="Unassembled WGS sequence"/>
</dbReference>
<gene>
    <name evidence="1" type="ORF">RFI_20965</name>
</gene>
<keyword evidence="2" id="KW-1185">Reference proteome</keyword>
<evidence type="ECO:0000313" key="2">
    <source>
        <dbReference type="Proteomes" id="UP000023152"/>
    </source>
</evidence>